<dbReference type="EMBL" id="AP025592">
    <property type="protein sequence ID" value="BDG09334.1"/>
    <property type="molecule type" value="Genomic_DNA"/>
</dbReference>
<dbReference type="CDD" id="cd01949">
    <property type="entry name" value="GGDEF"/>
    <property type="match status" value="1"/>
</dbReference>
<feature type="transmembrane region" description="Helical" evidence="3">
    <location>
        <begin position="67"/>
        <end position="88"/>
    </location>
</feature>
<keyword evidence="3" id="KW-1133">Transmembrane helix</keyword>
<organism evidence="5 6">
    <name type="scientific">Anaeromyxobacter paludicola</name>
    <dbReference type="NCBI Taxonomy" id="2918171"/>
    <lineage>
        <taxon>Bacteria</taxon>
        <taxon>Pseudomonadati</taxon>
        <taxon>Myxococcota</taxon>
        <taxon>Myxococcia</taxon>
        <taxon>Myxococcales</taxon>
        <taxon>Cystobacterineae</taxon>
        <taxon>Anaeromyxobacteraceae</taxon>
        <taxon>Anaeromyxobacter</taxon>
    </lineage>
</organism>
<keyword evidence="3" id="KW-0472">Membrane</keyword>
<proteinExistence type="predicted"/>
<evidence type="ECO:0000313" key="5">
    <source>
        <dbReference type="EMBL" id="BDG09334.1"/>
    </source>
</evidence>
<dbReference type="NCBIfam" id="TIGR00254">
    <property type="entry name" value="GGDEF"/>
    <property type="match status" value="1"/>
</dbReference>
<feature type="transmembrane region" description="Helical" evidence="3">
    <location>
        <begin position="108"/>
        <end position="131"/>
    </location>
</feature>
<dbReference type="PANTHER" id="PTHR45138:SF9">
    <property type="entry name" value="DIGUANYLATE CYCLASE DGCM-RELATED"/>
    <property type="match status" value="1"/>
</dbReference>
<dbReference type="PANTHER" id="PTHR45138">
    <property type="entry name" value="REGULATORY COMPONENTS OF SENSORY TRANSDUCTION SYSTEM"/>
    <property type="match status" value="1"/>
</dbReference>
<keyword evidence="6" id="KW-1185">Reference proteome</keyword>
<dbReference type="RefSeq" id="WP_248341461.1">
    <property type="nucleotide sequence ID" value="NZ_AP025592.1"/>
</dbReference>
<keyword evidence="3" id="KW-0812">Transmembrane</keyword>
<accession>A0ABN6N810</accession>
<dbReference type="InterPro" id="IPR000160">
    <property type="entry name" value="GGDEF_dom"/>
</dbReference>
<protein>
    <recommendedName>
        <fullName evidence="1">diguanylate cyclase</fullName>
        <ecNumber evidence="1">2.7.7.65</ecNumber>
    </recommendedName>
</protein>
<evidence type="ECO:0000256" key="1">
    <source>
        <dbReference type="ARBA" id="ARBA00012528"/>
    </source>
</evidence>
<reference evidence="6" key="1">
    <citation type="journal article" date="2022" name="Int. J. Syst. Evol. Microbiol.">
        <title>Anaeromyxobacter oryzae sp. nov., Anaeromyxobacter diazotrophicus sp. nov. and Anaeromyxobacter paludicola sp. nov., isolated from paddy soils.</title>
        <authorList>
            <person name="Itoh H."/>
            <person name="Xu Z."/>
            <person name="Mise K."/>
            <person name="Masuda Y."/>
            <person name="Ushijima N."/>
            <person name="Hayakawa C."/>
            <person name="Shiratori Y."/>
            <person name="Senoo K."/>
        </authorList>
    </citation>
    <scope>NUCLEOTIDE SEQUENCE [LARGE SCALE GENOMIC DNA]</scope>
    <source>
        <strain evidence="6">Red630</strain>
    </source>
</reference>
<dbReference type="InterPro" id="IPR050469">
    <property type="entry name" value="Diguanylate_Cyclase"/>
</dbReference>
<comment type="catalytic activity">
    <reaction evidence="2">
        <text>2 GTP = 3',3'-c-di-GMP + 2 diphosphate</text>
        <dbReference type="Rhea" id="RHEA:24898"/>
        <dbReference type="ChEBI" id="CHEBI:33019"/>
        <dbReference type="ChEBI" id="CHEBI:37565"/>
        <dbReference type="ChEBI" id="CHEBI:58805"/>
        <dbReference type="EC" id="2.7.7.65"/>
    </reaction>
</comment>
<dbReference type="PROSITE" id="PS50887">
    <property type="entry name" value="GGDEF"/>
    <property type="match status" value="1"/>
</dbReference>
<sequence>MVTSPRPPLPDESTPLPGALPHRTGALPIAAWFGQLTPGLALALAVLMTACVAVGDLLTGAEMVFTLLYLGPVAFATWFVGARAGAALSAASAAASVATDLATRTTPLPAAILTWNLLVQLGVLLAQVMLLDAFRSRLEAESQLARTDPLTDIPNRRGFLEAAQLEVERARRHRRPLTVAYVDVDDFKGVNDRLGHAGGDLLLATVAAALRGSTRAVDGVARLGGDEFGLLLPETDGPTAEALLARVRATLAAAAREQGFEVTFSAGAVCFVEPPGSVDELLRRADDLMYECKRQGKNRIRFAQVGGERARLRG</sequence>
<evidence type="ECO:0000256" key="3">
    <source>
        <dbReference type="SAM" id="Phobius"/>
    </source>
</evidence>
<dbReference type="SMART" id="SM00267">
    <property type="entry name" value="GGDEF"/>
    <property type="match status" value="1"/>
</dbReference>
<evidence type="ECO:0000313" key="6">
    <source>
        <dbReference type="Proteomes" id="UP001162734"/>
    </source>
</evidence>
<dbReference type="InterPro" id="IPR043128">
    <property type="entry name" value="Rev_trsase/Diguanyl_cyclase"/>
</dbReference>
<evidence type="ECO:0000259" key="4">
    <source>
        <dbReference type="PROSITE" id="PS50887"/>
    </source>
</evidence>
<dbReference type="Gene3D" id="3.30.70.270">
    <property type="match status" value="1"/>
</dbReference>
<dbReference type="Proteomes" id="UP001162734">
    <property type="component" value="Chromosome"/>
</dbReference>
<dbReference type="SUPFAM" id="SSF55073">
    <property type="entry name" value="Nucleotide cyclase"/>
    <property type="match status" value="1"/>
</dbReference>
<feature type="transmembrane region" description="Helical" evidence="3">
    <location>
        <begin position="29"/>
        <end position="55"/>
    </location>
</feature>
<gene>
    <name evidence="5" type="ORF">AMPC_24470</name>
</gene>
<name>A0ABN6N810_9BACT</name>
<feature type="domain" description="GGDEF" evidence="4">
    <location>
        <begin position="175"/>
        <end position="305"/>
    </location>
</feature>
<evidence type="ECO:0000256" key="2">
    <source>
        <dbReference type="ARBA" id="ARBA00034247"/>
    </source>
</evidence>
<dbReference type="InterPro" id="IPR029787">
    <property type="entry name" value="Nucleotide_cyclase"/>
</dbReference>
<dbReference type="EC" id="2.7.7.65" evidence="1"/>
<dbReference type="Pfam" id="PF00990">
    <property type="entry name" value="GGDEF"/>
    <property type="match status" value="1"/>
</dbReference>